<protein>
    <submittedName>
        <fullName evidence="4">Endonuclease/exonuclease/phosphatase family protein</fullName>
    </submittedName>
</protein>
<dbReference type="RefSeq" id="WP_239674946.1">
    <property type="nucleotide sequence ID" value="NZ_CP070499.1"/>
</dbReference>
<dbReference type="Gene3D" id="3.60.10.10">
    <property type="entry name" value="Endonuclease/exonuclease/phosphatase"/>
    <property type="match status" value="1"/>
</dbReference>
<keyword evidence="4" id="KW-0255">Endonuclease</keyword>
<keyword evidence="4" id="KW-0540">Nuclease</keyword>
<feature type="transmembrane region" description="Helical" evidence="2">
    <location>
        <begin position="41"/>
        <end position="60"/>
    </location>
</feature>
<feature type="transmembrane region" description="Helical" evidence="2">
    <location>
        <begin position="72"/>
        <end position="92"/>
    </location>
</feature>
<sequence>MTQPEGGLDTVADASTPDTTADETTVDDAATPRRRWCRGTWVAVALAATWLGLVCLHLLISGRWWGWTFVDLAPPLIFAVVPLLILAAPAVLRLVRIRMPARAVWWVAATAVVSLLLGGGMSGINPHALAPDRTSPAPPDALQVLAWNVEYWDQRVATDDVYAYLHSQQADIYLLQEYLYWVDDGPQQIDELERLEQEFPDYEIAIVGELVTISRYPIVAEHAIRLPSRPAAQYSDWDDYWQVKAQRTDIEVGTGLLSFYNIHAPTPIDVEAGPFAGRFYQYIRDAHEWRADVFDALAADVADNCHPMVVAGDFNTTPVMQQVPTLDSRLTDAISANRSWYPVTFAVPENGLRLWRLDHAYTTDEVTVHEYEFLDQEGLSDHAAQRLVLSLDEAGSTAVGDCADPGSE</sequence>
<reference evidence="4" key="1">
    <citation type="submission" date="2021-02" db="EMBL/GenBank/DDBJ databases">
        <title>Natrosporangium hydrolyticum gen. nov., sp. nov, a haloalkaliphilic actinobacterium from a soda solonchak soil.</title>
        <authorList>
            <person name="Sorokin D.Y."/>
            <person name="Khijniak T.V."/>
            <person name="Zakharycheva A.P."/>
            <person name="Boueva O.V."/>
            <person name="Ariskina E.V."/>
            <person name="Hahnke R.L."/>
            <person name="Bunk B."/>
            <person name="Sproer C."/>
            <person name="Schumann P."/>
            <person name="Evtushenko L.I."/>
            <person name="Kublanov I.V."/>
        </authorList>
    </citation>
    <scope>NUCLEOTIDE SEQUENCE</scope>
    <source>
        <strain evidence="4">DSM 106523</strain>
    </source>
</reference>
<feature type="domain" description="Endonuclease/exonuclease/phosphatase" evidence="3">
    <location>
        <begin position="146"/>
        <end position="382"/>
    </location>
</feature>
<dbReference type="Proteomes" id="UP000662857">
    <property type="component" value="Chromosome"/>
</dbReference>
<keyword evidence="4" id="KW-0378">Hydrolase</keyword>
<feature type="compositionally biased region" description="Low complexity" evidence="1">
    <location>
        <begin position="9"/>
        <end position="19"/>
    </location>
</feature>
<keyword evidence="2" id="KW-1133">Transmembrane helix</keyword>
<dbReference type="GO" id="GO:0004519">
    <property type="term" value="F:endonuclease activity"/>
    <property type="evidence" value="ECO:0007669"/>
    <property type="project" value="UniProtKB-KW"/>
</dbReference>
<dbReference type="AlphaFoldDB" id="A0A895Y6A4"/>
<feature type="transmembrane region" description="Helical" evidence="2">
    <location>
        <begin position="104"/>
        <end position="124"/>
    </location>
</feature>
<keyword evidence="2" id="KW-0812">Transmembrane</keyword>
<keyword evidence="5" id="KW-1185">Reference proteome</keyword>
<organism evidence="4 5">
    <name type="scientific">Natronosporangium hydrolyticum</name>
    <dbReference type="NCBI Taxonomy" id="2811111"/>
    <lineage>
        <taxon>Bacteria</taxon>
        <taxon>Bacillati</taxon>
        <taxon>Actinomycetota</taxon>
        <taxon>Actinomycetes</taxon>
        <taxon>Micromonosporales</taxon>
        <taxon>Micromonosporaceae</taxon>
        <taxon>Natronosporangium</taxon>
    </lineage>
</organism>
<accession>A0A895Y6A4</accession>
<evidence type="ECO:0000256" key="2">
    <source>
        <dbReference type="SAM" id="Phobius"/>
    </source>
</evidence>
<dbReference type="EMBL" id="CP070499">
    <property type="protein sequence ID" value="QSB12901.1"/>
    <property type="molecule type" value="Genomic_DNA"/>
</dbReference>
<feature type="region of interest" description="Disordered" evidence="1">
    <location>
        <begin position="1"/>
        <end position="28"/>
    </location>
</feature>
<proteinExistence type="predicted"/>
<dbReference type="KEGG" id="nhy:JQS43_14595"/>
<evidence type="ECO:0000313" key="5">
    <source>
        <dbReference type="Proteomes" id="UP000662857"/>
    </source>
</evidence>
<dbReference type="Pfam" id="PF03372">
    <property type="entry name" value="Exo_endo_phos"/>
    <property type="match status" value="1"/>
</dbReference>
<evidence type="ECO:0000259" key="3">
    <source>
        <dbReference type="Pfam" id="PF03372"/>
    </source>
</evidence>
<evidence type="ECO:0000256" key="1">
    <source>
        <dbReference type="SAM" id="MobiDB-lite"/>
    </source>
</evidence>
<keyword evidence="2" id="KW-0472">Membrane</keyword>
<dbReference type="InterPro" id="IPR036691">
    <property type="entry name" value="Endo/exonu/phosph_ase_sf"/>
</dbReference>
<evidence type="ECO:0000313" key="4">
    <source>
        <dbReference type="EMBL" id="QSB12901.1"/>
    </source>
</evidence>
<dbReference type="InterPro" id="IPR005135">
    <property type="entry name" value="Endo/exonuclease/phosphatase"/>
</dbReference>
<name>A0A895Y6A4_9ACTN</name>
<dbReference type="SUPFAM" id="SSF56219">
    <property type="entry name" value="DNase I-like"/>
    <property type="match status" value="1"/>
</dbReference>
<gene>
    <name evidence="4" type="ORF">JQS43_14595</name>
</gene>